<evidence type="ECO:0000256" key="5">
    <source>
        <dbReference type="ARBA" id="ARBA00023136"/>
    </source>
</evidence>
<dbReference type="GO" id="GO:0020037">
    <property type="term" value="F:heme binding"/>
    <property type="evidence" value="ECO:0007669"/>
    <property type="project" value="TreeGrafter"/>
</dbReference>
<dbReference type="Gene3D" id="1.20.950.20">
    <property type="entry name" value="Transmembrane di-heme cytochromes, Chain C"/>
    <property type="match status" value="1"/>
</dbReference>
<evidence type="ECO:0000256" key="4">
    <source>
        <dbReference type="ARBA" id="ARBA00022989"/>
    </source>
</evidence>
<sequence length="240" mass="26531">MNPSDPETPEAPACAPLARYRVWDLTTRFIHWALALLVLLQFGTAEWGWLSMQWHFYFGYAILVLVGVRVLWGFVGSDSSRFSQFLRGPRGIAAYMRGTLWTKFGHPVGHNPLGALSVLVLLALLLIQGISGLFASDAITVFGPLSGRVSDATVRLMTRIHDINQNILLAFIALHVAAVLLHALVRREDNLIVAMITGYKRLRRDPGLRFVGIGAALLLAAALMFLLWAIVRWGQAVAAY</sequence>
<dbReference type="InterPro" id="IPR051542">
    <property type="entry name" value="Hydrogenase_cytochrome"/>
</dbReference>
<feature type="transmembrane region" description="Helical" evidence="6">
    <location>
        <begin position="113"/>
        <end position="135"/>
    </location>
</feature>
<comment type="subcellular location">
    <subcellularLocation>
        <location evidence="1">Cell membrane</location>
        <topology evidence="1">Multi-pass membrane protein</topology>
    </subcellularLocation>
</comment>
<evidence type="ECO:0000256" key="1">
    <source>
        <dbReference type="ARBA" id="ARBA00004651"/>
    </source>
</evidence>
<comment type="caution">
    <text evidence="8">The sequence shown here is derived from an EMBL/GenBank/DDBJ whole genome shotgun (WGS) entry which is preliminary data.</text>
</comment>
<evidence type="ECO:0000256" key="3">
    <source>
        <dbReference type="ARBA" id="ARBA00022692"/>
    </source>
</evidence>
<dbReference type="GO" id="GO:0022904">
    <property type="term" value="P:respiratory electron transport chain"/>
    <property type="evidence" value="ECO:0007669"/>
    <property type="project" value="InterPro"/>
</dbReference>
<dbReference type="AlphaFoldDB" id="A0A4S3KEE8"/>
<keyword evidence="4 6" id="KW-1133">Transmembrane helix</keyword>
<proteinExistence type="predicted"/>
<dbReference type="InterPro" id="IPR016174">
    <property type="entry name" value="Di-haem_cyt_TM"/>
</dbReference>
<dbReference type="PANTHER" id="PTHR30485">
    <property type="entry name" value="NI/FE-HYDROGENASE 1 B-TYPE CYTOCHROME SUBUNIT"/>
    <property type="match status" value="1"/>
</dbReference>
<evidence type="ECO:0000256" key="6">
    <source>
        <dbReference type="SAM" id="Phobius"/>
    </source>
</evidence>
<dbReference type="PANTHER" id="PTHR30485:SF2">
    <property type="entry name" value="BLL0597 PROTEIN"/>
    <property type="match status" value="1"/>
</dbReference>
<evidence type="ECO:0000313" key="8">
    <source>
        <dbReference type="EMBL" id="THD06304.1"/>
    </source>
</evidence>
<keyword evidence="9" id="KW-1185">Reference proteome</keyword>
<dbReference type="InterPro" id="IPR011577">
    <property type="entry name" value="Cyt_b561_bac/Ni-Hgenase"/>
</dbReference>
<keyword evidence="5 6" id="KW-0472">Membrane</keyword>
<protein>
    <recommendedName>
        <fullName evidence="7">Cytochrome b561 bacterial/Ni-hydrogenase domain-containing protein</fullName>
    </recommendedName>
</protein>
<feature type="transmembrane region" description="Helical" evidence="6">
    <location>
        <begin position="29"/>
        <end position="50"/>
    </location>
</feature>
<accession>A0A4S3KEE8</accession>
<dbReference type="EMBL" id="MWQO01000089">
    <property type="protein sequence ID" value="THD06304.1"/>
    <property type="molecule type" value="Genomic_DNA"/>
</dbReference>
<evidence type="ECO:0000256" key="2">
    <source>
        <dbReference type="ARBA" id="ARBA00022475"/>
    </source>
</evidence>
<dbReference type="GO" id="GO:0009055">
    <property type="term" value="F:electron transfer activity"/>
    <property type="evidence" value="ECO:0007669"/>
    <property type="project" value="InterPro"/>
</dbReference>
<keyword evidence="2" id="KW-1003">Cell membrane</keyword>
<dbReference type="GO" id="GO:0005886">
    <property type="term" value="C:plasma membrane"/>
    <property type="evidence" value="ECO:0007669"/>
    <property type="project" value="UniProtKB-SubCell"/>
</dbReference>
<evidence type="ECO:0000259" key="7">
    <source>
        <dbReference type="Pfam" id="PF01292"/>
    </source>
</evidence>
<dbReference type="Pfam" id="PF01292">
    <property type="entry name" value="Ni_hydr_CYTB"/>
    <property type="match status" value="1"/>
</dbReference>
<dbReference type="Proteomes" id="UP000307749">
    <property type="component" value="Unassembled WGS sequence"/>
</dbReference>
<evidence type="ECO:0000313" key="9">
    <source>
        <dbReference type="Proteomes" id="UP000307749"/>
    </source>
</evidence>
<feature type="transmembrane region" description="Helical" evidence="6">
    <location>
        <begin position="56"/>
        <end position="75"/>
    </location>
</feature>
<dbReference type="STRING" id="993689.GCA_002077135_01737"/>
<feature type="domain" description="Cytochrome b561 bacterial/Ni-hydrogenase" evidence="7">
    <location>
        <begin position="22"/>
        <end position="198"/>
    </location>
</feature>
<dbReference type="RefSeq" id="WP_081129876.1">
    <property type="nucleotide sequence ID" value="NZ_DAHXOC010000067.1"/>
</dbReference>
<organism evidence="8 9">
    <name type="scientific">Metallibacterium scheffleri</name>
    <dbReference type="NCBI Taxonomy" id="993689"/>
    <lineage>
        <taxon>Bacteria</taxon>
        <taxon>Pseudomonadati</taxon>
        <taxon>Pseudomonadota</taxon>
        <taxon>Gammaproteobacteria</taxon>
        <taxon>Lysobacterales</taxon>
        <taxon>Rhodanobacteraceae</taxon>
        <taxon>Metallibacterium</taxon>
    </lineage>
</organism>
<keyword evidence="3 6" id="KW-0812">Transmembrane</keyword>
<name>A0A4S3KEE8_9GAMM</name>
<gene>
    <name evidence="8" type="ORF">B1806_16115</name>
</gene>
<reference evidence="8 9" key="1">
    <citation type="submission" date="2017-02" db="EMBL/GenBank/DDBJ databases">
        <title>Whole genome sequencing of Metallibacterium scheffleri DSM 24874 (T).</title>
        <authorList>
            <person name="Kumar S."/>
            <person name="Patil P."/>
            <person name="Patil P.B."/>
        </authorList>
    </citation>
    <scope>NUCLEOTIDE SEQUENCE [LARGE SCALE GENOMIC DNA]</scope>
    <source>
        <strain evidence="8 9">DSM 24874</strain>
    </source>
</reference>
<feature type="transmembrane region" description="Helical" evidence="6">
    <location>
        <begin position="206"/>
        <end position="231"/>
    </location>
</feature>
<feature type="transmembrane region" description="Helical" evidence="6">
    <location>
        <begin position="167"/>
        <end position="185"/>
    </location>
</feature>
<dbReference type="SUPFAM" id="SSF81342">
    <property type="entry name" value="Transmembrane di-heme cytochromes"/>
    <property type="match status" value="1"/>
</dbReference>